<evidence type="ECO:0000259" key="1">
    <source>
        <dbReference type="Pfam" id="PF08242"/>
    </source>
</evidence>
<comment type="caution">
    <text evidence="2">The sequence shown here is derived from an EMBL/GenBank/DDBJ whole genome shotgun (WGS) entry which is preliminary data.</text>
</comment>
<keyword evidence="3" id="KW-1185">Reference proteome</keyword>
<dbReference type="RefSeq" id="WP_184477090.1">
    <property type="nucleotide sequence ID" value="NZ_JACHIV010000001.1"/>
</dbReference>
<dbReference type="GO" id="GO:0032259">
    <property type="term" value="P:methylation"/>
    <property type="evidence" value="ECO:0007669"/>
    <property type="project" value="UniProtKB-KW"/>
</dbReference>
<dbReference type="CDD" id="cd02440">
    <property type="entry name" value="AdoMet_MTases"/>
    <property type="match status" value="1"/>
</dbReference>
<dbReference type="SUPFAM" id="SSF53335">
    <property type="entry name" value="S-adenosyl-L-methionine-dependent methyltransferases"/>
    <property type="match status" value="1"/>
</dbReference>
<organism evidence="2 3">
    <name type="scientific">Saccharopolyspora gloriosae</name>
    <dbReference type="NCBI Taxonomy" id="455344"/>
    <lineage>
        <taxon>Bacteria</taxon>
        <taxon>Bacillati</taxon>
        <taxon>Actinomycetota</taxon>
        <taxon>Actinomycetes</taxon>
        <taxon>Pseudonocardiales</taxon>
        <taxon>Pseudonocardiaceae</taxon>
        <taxon>Saccharopolyspora</taxon>
    </lineage>
</organism>
<evidence type="ECO:0000313" key="3">
    <source>
        <dbReference type="Proteomes" id="UP000580474"/>
    </source>
</evidence>
<proteinExistence type="predicted"/>
<dbReference type="EMBL" id="JACHIV010000001">
    <property type="protein sequence ID" value="MBB5067516.1"/>
    <property type="molecule type" value="Genomic_DNA"/>
</dbReference>
<evidence type="ECO:0000313" key="2">
    <source>
        <dbReference type="EMBL" id="MBB5067516.1"/>
    </source>
</evidence>
<accession>A0A840N656</accession>
<dbReference type="Pfam" id="PF08242">
    <property type="entry name" value="Methyltransf_12"/>
    <property type="match status" value="1"/>
</dbReference>
<reference evidence="2 3" key="1">
    <citation type="submission" date="2020-08" db="EMBL/GenBank/DDBJ databases">
        <title>Sequencing the genomes of 1000 actinobacteria strains.</title>
        <authorList>
            <person name="Klenk H.-P."/>
        </authorList>
    </citation>
    <scope>NUCLEOTIDE SEQUENCE [LARGE SCALE GENOMIC DNA]</scope>
    <source>
        <strain evidence="2 3">DSM 45582</strain>
    </source>
</reference>
<dbReference type="InterPro" id="IPR013217">
    <property type="entry name" value="Methyltransf_12"/>
</dbReference>
<keyword evidence="2" id="KW-0489">Methyltransferase</keyword>
<dbReference type="PANTHER" id="PTHR43861:SF1">
    <property type="entry name" value="TRANS-ACONITATE 2-METHYLTRANSFERASE"/>
    <property type="match status" value="1"/>
</dbReference>
<dbReference type="InterPro" id="IPR029063">
    <property type="entry name" value="SAM-dependent_MTases_sf"/>
</dbReference>
<keyword evidence="2" id="KW-0808">Transferase</keyword>
<gene>
    <name evidence="2" type="ORF">BJ969_000604</name>
</gene>
<dbReference type="Gene3D" id="3.40.50.150">
    <property type="entry name" value="Vaccinia Virus protein VP39"/>
    <property type="match status" value="1"/>
</dbReference>
<feature type="domain" description="Methyltransferase type 12" evidence="1">
    <location>
        <begin position="44"/>
        <end position="145"/>
    </location>
</feature>
<dbReference type="Proteomes" id="UP000580474">
    <property type="component" value="Unassembled WGS sequence"/>
</dbReference>
<name>A0A840N656_9PSEU</name>
<protein>
    <submittedName>
        <fullName evidence="2">SAM-dependent methyltransferase</fullName>
    </submittedName>
</protein>
<sequence length="286" mass="30404">MAHSHDGIDWDAKIARLREGDELAAPETADLVRDLLRPQDRTVIDIGSGAGGAATAFADAMWDTGGTIILVDSAPELLAAAARNTAATAGPDVRVLSVQADVARGDLSAVGQADLVFASFVVHHLPDQLAGLRRLLKLVRPGGRLTLVESGLEPRVLPWDVGVGEPGLEPRLAAARADWFREMRAEMPGSVRLPTGWARAMADAGLDGVLSWTQLVDRPAPVSGAAMTAVLRRLEWLRRGAEGRVAQADLDAVDALLDPTGPHYAGSRDDVYYLLAQTIHVGTRRA</sequence>
<dbReference type="AlphaFoldDB" id="A0A840N656"/>
<dbReference type="PANTHER" id="PTHR43861">
    <property type="entry name" value="TRANS-ACONITATE 2-METHYLTRANSFERASE-RELATED"/>
    <property type="match status" value="1"/>
</dbReference>
<dbReference type="GO" id="GO:0008168">
    <property type="term" value="F:methyltransferase activity"/>
    <property type="evidence" value="ECO:0007669"/>
    <property type="project" value="UniProtKB-KW"/>
</dbReference>